<feature type="domain" description="Reverse transcriptase/retrotransposon-derived protein RNase H-like" evidence="1">
    <location>
        <begin position="41"/>
        <end position="88"/>
    </location>
</feature>
<dbReference type="InParanoid" id="A0A0C9ZF80"/>
<organism evidence="2 3">
    <name type="scientific">Suillus luteus UH-Slu-Lm8-n1</name>
    <dbReference type="NCBI Taxonomy" id="930992"/>
    <lineage>
        <taxon>Eukaryota</taxon>
        <taxon>Fungi</taxon>
        <taxon>Dikarya</taxon>
        <taxon>Basidiomycota</taxon>
        <taxon>Agaricomycotina</taxon>
        <taxon>Agaricomycetes</taxon>
        <taxon>Agaricomycetidae</taxon>
        <taxon>Boletales</taxon>
        <taxon>Suillineae</taxon>
        <taxon>Suillaceae</taxon>
        <taxon>Suillus</taxon>
    </lineage>
</organism>
<dbReference type="InterPro" id="IPR041577">
    <property type="entry name" value="RT_RNaseH_2"/>
</dbReference>
<sequence length="89" mass="9809">EVRAFLGIVRYLSNHLPNVATHTRILTTLTTKAAELDFPTWTDQHSNAFQAIKELVVSPECLTTIDHDHPGANKIFLTCDASDYATGAL</sequence>
<evidence type="ECO:0000259" key="1">
    <source>
        <dbReference type="Pfam" id="PF17919"/>
    </source>
</evidence>
<dbReference type="HOGENOM" id="CLU_175722_0_0_1"/>
<keyword evidence="3" id="KW-1185">Reference proteome</keyword>
<proteinExistence type="predicted"/>
<dbReference type="OrthoDB" id="3201810at2759"/>
<reference evidence="2 3" key="1">
    <citation type="submission" date="2014-04" db="EMBL/GenBank/DDBJ databases">
        <authorList>
            <consortium name="DOE Joint Genome Institute"/>
            <person name="Kuo A."/>
            <person name="Ruytinx J."/>
            <person name="Rineau F."/>
            <person name="Colpaert J."/>
            <person name="Kohler A."/>
            <person name="Nagy L.G."/>
            <person name="Floudas D."/>
            <person name="Copeland A."/>
            <person name="Barry K.W."/>
            <person name="Cichocki N."/>
            <person name="Veneault-Fourrey C."/>
            <person name="LaButti K."/>
            <person name="Lindquist E.A."/>
            <person name="Lipzen A."/>
            <person name="Lundell T."/>
            <person name="Morin E."/>
            <person name="Murat C."/>
            <person name="Sun H."/>
            <person name="Tunlid A."/>
            <person name="Henrissat B."/>
            <person name="Grigoriev I.V."/>
            <person name="Hibbett D.S."/>
            <person name="Martin F."/>
            <person name="Nordberg H.P."/>
            <person name="Cantor M.N."/>
            <person name="Hua S.X."/>
        </authorList>
    </citation>
    <scope>NUCLEOTIDE SEQUENCE [LARGE SCALE GENOMIC DNA]</scope>
    <source>
        <strain evidence="2 3">UH-Slu-Lm8-n1</strain>
    </source>
</reference>
<name>A0A0C9ZF80_9AGAM</name>
<dbReference type="InterPro" id="IPR043128">
    <property type="entry name" value="Rev_trsase/Diguanyl_cyclase"/>
</dbReference>
<feature type="non-terminal residue" evidence="2">
    <location>
        <position position="89"/>
    </location>
</feature>
<protein>
    <recommendedName>
        <fullName evidence="1">Reverse transcriptase/retrotransposon-derived protein RNase H-like domain-containing protein</fullName>
    </recommendedName>
</protein>
<dbReference type="Pfam" id="PF17919">
    <property type="entry name" value="RT_RNaseH_2"/>
    <property type="match status" value="1"/>
</dbReference>
<dbReference type="PANTHER" id="PTHR37984">
    <property type="entry name" value="PROTEIN CBG26694"/>
    <property type="match status" value="1"/>
</dbReference>
<dbReference type="STRING" id="930992.A0A0C9ZF80"/>
<dbReference type="InterPro" id="IPR043502">
    <property type="entry name" value="DNA/RNA_pol_sf"/>
</dbReference>
<dbReference type="Gene3D" id="3.30.70.270">
    <property type="match status" value="1"/>
</dbReference>
<accession>A0A0C9ZF80</accession>
<feature type="non-terminal residue" evidence="2">
    <location>
        <position position="1"/>
    </location>
</feature>
<evidence type="ECO:0000313" key="2">
    <source>
        <dbReference type="EMBL" id="KIK36120.1"/>
    </source>
</evidence>
<dbReference type="SUPFAM" id="SSF56672">
    <property type="entry name" value="DNA/RNA polymerases"/>
    <property type="match status" value="1"/>
</dbReference>
<reference evidence="3" key="2">
    <citation type="submission" date="2015-01" db="EMBL/GenBank/DDBJ databases">
        <title>Evolutionary Origins and Diversification of the Mycorrhizal Mutualists.</title>
        <authorList>
            <consortium name="DOE Joint Genome Institute"/>
            <consortium name="Mycorrhizal Genomics Consortium"/>
            <person name="Kohler A."/>
            <person name="Kuo A."/>
            <person name="Nagy L.G."/>
            <person name="Floudas D."/>
            <person name="Copeland A."/>
            <person name="Barry K.W."/>
            <person name="Cichocki N."/>
            <person name="Veneault-Fourrey C."/>
            <person name="LaButti K."/>
            <person name="Lindquist E.A."/>
            <person name="Lipzen A."/>
            <person name="Lundell T."/>
            <person name="Morin E."/>
            <person name="Murat C."/>
            <person name="Riley R."/>
            <person name="Ohm R."/>
            <person name="Sun H."/>
            <person name="Tunlid A."/>
            <person name="Henrissat B."/>
            <person name="Grigoriev I.V."/>
            <person name="Hibbett D.S."/>
            <person name="Martin F."/>
        </authorList>
    </citation>
    <scope>NUCLEOTIDE SEQUENCE [LARGE SCALE GENOMIC DNA]</scope>
    <source>
        <strain evidence="3">UH-Slu-Lm8-n1</strain>
    </source>
</reference>
<evidence type="ECO:0000313" key="3">
    <source>
        <dbReference type="Proteomes" id="UP000054485"/>
    </source>
</evidence>
<dbReference type="PANTHER" id="PTHR37984:SF9">
    <property type="entry name" value="INTEGRASE CATALYTIC DOMAIN-CONTAINING PROTEIN"/>
    <property type="match status" value="1"/>
</dbReference>
<dbReference type="AlphaFoldDB" id="A0A0C9ZF80"/>
<gene>
    <name evidence="2" type="ORF">CY34DRAFT_47249</name>
</gene>
<dbReference type="EMBL" id="KN835559">
    <property type="protein sequence ID" value="KIK36120.1"/>
    <property type="molecule type" value="Genomic_DNA"/>
</dbReference>
<dbReference type="Proteomes" id="UP000054485">
    <property type="component" value="Unassembled WGS sequence"/>
</dbReference>
<dbReference type="InterPro" id="IPR050951">
    <property type="entry name" value="Retrovirus_Pol_polyprotein"/>
</dbReference>